<feature type="signal peptide" evidence="2">
    <location>
        <begin position="1"/>
        <end position="22"/>
    </location>
</feature>
<reference evidence="3 4" key="1">
    <citation type="submission" date="2016-03" db="EMBL/GenBank/DDBJ databases">
        <title>Genome sequence of Variovorax paradoxus KB5.</title>
        <authorList>
            <person name="Jeong H."/>
            <person name="Hong C.E."/>
            <person name="Jo S.H."/>
            <person name="Park J.M."/>
        </authorList>
    </citation>
    <scope>NUCLEOTIDE SEQUENCE [LARGE SCALE GENOMIC DNA]</scope>
    <source>
        <strain evidence="3 4">KB5</strain>
    </source>
</reference>
<feature type="compositionally biased region" description="Basic and acidic residues" evidence="1">
    <location>
        <begin position="76"/>
        <end position="112"/>
    </location>
</feature>
<proteinExistence type="predicted"/>
<accession>A0AA91DQ41</accession>
<gene>
    <name evidence="3" type="ORF">A3K87_12270</name>
</gene>
<feature type="region of interest" description="Disordered" evidence="1">
    <location>
        <begin position="72"/>
        <end position="112"/>
    </location>
</feature>
<evidence type="ECO:0000313" key="3">
    <source>
        <dbReference type="EMBL" id="OAK64858.1"/>
    </source>
</evidence>
<dbReference type="RefSeq" id="WP_172839816.1">
    <property type="nucleotide sequence ID" value="NZ_LVHG01000035.1"/>
</dbReference>
<dbReference type="InterPro" id="IPR009468">
    <property type="entry name" value="DUF1090"/>
</dbReference>
<dbReference type="Proteomes" id="UP000077852">
    <property type="component" value="Unassembled WGS sequence"/>
</dbReference>
<evidence type="ECO:0008006" key="5">
    <source>
        <dbReference type="Google" id="ProtNLM"/>
    </source>
</evidence>
<dbReference type="AlphaFoldDB" id="A0AA91DQ41"/>
<name>A0AA91DQ41_VARPD</name>
<keyword evidence="2" id="KW-0732">Signal</keyword>
<comment type="caution">
    <text evidence="3">The sequence shown here is derived from an EMBL/GenBank/DDBJ whole genome shotgun (WGS) entry which is preliminary data.</text>
</comment>
<dbReference type="EMBL" id="LVHG01000035">
    <property type="protein sequence ID" value="OAK64858.1"/>
    <property type="molecule type" value="Genomic_DNA"/>
</dbReference>
<feature type="chain" id="PRO_5041712522" description="DUF1090 domain-containing protein" evidence="2">
    <location>
        <begin position="23"/>
        <end position="127"/>
    </location>
</feature>
<protein>
    <recommendedName>
        <fullName evidence="5">DUF1090 domain-containing protein</fullName>
    </recommendedName>
</protein>
<evidence type="ECO:0000256" key="2">
    <source>
        <dbReference type="SAM" id="SignalP"/>
    </source>
</evidence>
<sequence>MKFLPLVLVAAAALATSGMTMAQPGPSATCAAKRDAISRDIDAAKADGQTQRVRGLERALAEVRRNCSDAGLAADHQQRVRSQERKVAQRERELREARRKGDADKVARREDKLREAQAELQRIKDLP</sequence>
<dbReference type="Pfam" id="PF06476">
    <property type="entry name" value="DUF1090"/>
    <property type="match status" value="1"/>
</dbReference>
<evidence type="ECO:0000313" key="4">
    <source>
        <dbReference type="Proteomes" id="UP000077852"/>
    </source>
</evidence>
<evidence type="ECO:0000256" key="1">
    <source>
        <dbReference type="SAM" id="MobiDB-lite"/>
    </source>
</evidence>
<organism evidence="3 4">
    <name type="scientific">Variovorax paradoxus</name>
    <dbReference type="NCBI Taxonomy" id="34073"/>
    <lineage>
        <taxon>Bacteria</taxon>
        <taxon>Pseudomonadati</taxon>
        <taxon>Pseudomonadota</taxon>
        <taxon>Betaproteobacteria</taxon>
        <taxon>Burkholderiales</taxon>
        <taxon>Comamonadaceae</taxon>
        <taxon>Variovorax</taxon>
    </lineage>
</organism>